<feature type="DNA-binding region" description="OmpR/PhoB-type" evidence="5">
    <location>
        <begin position="1"/>
        <end position="96"/>
    </location>
</feature>
<name>A0A101J7C0_9ACTN</name>
<keyword evidence="4" id="KW-0804">Transcription</keyword>
<dbReference type="RefSeq" id="WP_067708767.1">
    <property type="nucleotide sequence ID" value="NZ_LLZH01000353.1"/>
</dbReference>
<evidence type="ECO:0000313" key="8">
    <source>
        <dbReference type="EMBL" id="KUL21411.1"/>
    </source>
</evidence>
<evidence type="ECO:0000256" key="4">
    <source>
        <dbReference type="ARBA" id="ARBA00023163"/>
    </source>
</evidence>
<evidence type="ECO:0000259" key="7">
    <source>
        <dbReference type="PROSITE" id="PS51762"/>
    </source>
</evidence>
<dbReference type="InterPro" id="IPR036388">
    <property type="entry name" value="WH-like_DNA-bd_sf"/>
</dbReference>
<feature type="domain" description="OmpR/PhoB-type" evidence="6">
    <location>
        <begin position="1"/>
        <end position="96"/>
    </location>
</feature>
<dbReference type="InterPro" id="IPR001867">
    <property type="entry name" value="OmpR/PhoB-type_DNA-bd"/>
</dbReference>
<dbReference type="Pfam" id="PF00486">
    <property type="entry name" value="Trans_reg_C"/>
    <property type="match status" value="1"/>
</dbReference>
<dbReference type="AlphaFoldDB" id="A0A101J7C0"/>
<evidence type="ECO:0000259" key="6">
    <source>
        <dbReference type="PROSITE" id="PS51755"/>
    </source>
</evidence>
<dbReference type="GO" id="GO:0005975">
    <property type="term" value="P:carbohydrate metabolic process"/>
    <property type="evidence" value="ECO:0007669"/>
    <property type="project" value="InterPro"/>
</dbReference>
<evidence type="ECO:0000256" key="1">
    <source>
        <dbReference type="ARBA" id="ARBA00005820"/>
    </source>
</evidence>
<reference evidence="8 9" key="1">
    <citation type="submission" date="2015-10" db="EMBL/GenBank/DDBJ databases">
        <authorList>
            <person name="Gilbert D.G."/>
        </authorList>
    </citation>
    <scope>NUCLEOTIDE SEQUENCE [LARGE SCALE GENOMIC DNA]</scope>
    <source>
        <strain evidence="8 9">NRRL B-16712</strain>
    </source>
</reference>
<feature type="domain" description="GH16" evidence="7">
    <location>
        <begin position="321"/>
        <end position="562"/>
    </location>
</feature>
<dbReference type="SMART" id="SM01043">
    <property type="entry name" value="BTAD"/>
    <property type="match status" value="1"/>
</dbReference>
<dbReference type="PANTHER" id="PTHR35807">
    <property type="entry name" value="TRANSCRIPTIONAL REGULATOR REDD-RELATED"/>
    <property type="match status" value="1"/>
</dbReference>
<dbReference type="EMBL" id="LLZH01000353">
    <property type="protein sequence ID" value="KUL21411.1"/>
    <property type="molecule type" value="Genomic_DNA"/>
</dbReference>
<comment type="caution">
    <text evidence="8">The sequence shown here is derived from an EMBL/GenBank/DDBJ whole genome shotgun (WGS) entry which is preliminary data.</text>
</comment>
<keyword evidence="9" id="KW-1185">Reference proteome</keyword>
<protein>
    <recommendedName>
        <fullName evidence="10">OmpR/PhoB-type domain-containing protein</fullName>
    </recommendedName>
</protein>
<dbReference type="Gene3D" id="1.25.40.10">
    <property type="entry name" value="Tetratricopeptide repeat domain"/>
    <property type="match status" value="1"/>
</dbReference>
<sequence>MGELRLLGPVEVRTHDESVLTGEPRCLAVLAALAVDAGRVVPVATLIDRVWGEDPPRQAAKTLGTYITRIRRMLEQSFSDPAVTVVNHSGGYRLTTRSDQVDLFRFRDLVVQARALSCTPQTRVALLRQSVVLHRGNPLTGVNGAWATSTREHLTGELLTARAEWAEAEVAVGNATAVLAPLTALVDTNPLVESLVVALVRALVVAGRPTEALERCRLHQQRLADGYGTDPSPQLMALYETVLRGDRQPVAAAPATQYEVSGAWPVTEPELAGAGAGSPSSGGSRSVIPMAVGSVPGKGHRWGRRRVMVTVALGTTLAVTLGAATMFRPSDRTADTSVTAAPSFTATEDFSGTALAPQQWAANQTQRENGSSWSPGMVRVNGGELQISGMGRNPSGRGNVAGAVCWCLERGVVRTYGVWEIRAKFDVGPGYAPVMGLYPDVPEETAGWGFLTLARLDDGERRVMYPVVRGVGVGPVDGAAMTGDFTTWNTYSIEWRADFVTISLNGLVILDTRTFSEPVTIPTVPMFLYVQMEPGPEGAIPAPNHQTPSQVTAHVDWARYAS</sequence>
<dbReference type="InterPro" id="IPR000757">
    <property type="entry name" value="Beta-glucanase-like"/>
</dbReference>
<evidence type="ECO:0008006" key="10">
    <source>
        <dbReference type="Google" id="ProtNLM"/>
    </source>
</evidence>
<dbReference type="InterPro" id="IPR013320">
    <property type="entry name" value="ConA-like_dom_sf"/>
</dbReference>
<dbReference type="Gene3D" id="2.60.120.200">
    <property type="match status" value="1"/>
</dbReference>
<dbReference type="GO" id="GO:0004553">
    <property type="term" value="F:hydrolase activity, hydrolyzing O-glycosyl compounds"/>
    <property type="evidence" value="ECO:0007669"/>
    <property type="project" value="InterPro"/>
</dbReference>
<accession>A0A101J7C0</accession>
<dbReference type="SUPFAM" id="SSF48452">
    <property type="entry name" value="TPR-like"/>
    <property type="match status" value="1"/>
</dbReference>
<keyword evidence="3 5" id="KW-0238">DNA-binding</keyword>
<dbReference type="GO" id="GO:0000160">
    <property type="term" value="P:phosphorelay signal transduction system"/>
    <property type="evidence" value="ECO:0007669"/>
    <property type="project" value="InterPro"/>
</dbReference>
<dbReference type="GO" id="GO:0003677">
    <property type="term" value="F:DNA binding"/>
    <property type="evidence" value="ECO:0007669"/>
    <property type="project" value="UniProtKB-UniRule"/>
</dbReference>
<dbReference type="PROSITE" id="PS51755">
    <property type="entry name" value="OMPR_PHOB"/>
    <property type="match status" value="1"/>
</dbReference>
<dbReference type="Gene3D" id="1.10.10.10">
    <property type="entry name" value="Winged helix-like DNA-binding domain superfamily/Winged helix DNA-binding domain"/>
    <property type="match status" value="1"/>
</dbReference>
<dbReference type="CDD" id="cd00413">
    <property type="entry name" value="Glyco_hydrolase_16"/>
    <property type="match status" value="1"/>
</dbReference>
<dbReference type="InterPro" id="IPR016032">
    <property type="entry name" value="Sig_transdc_resp-reg_C-effctor"/>
</dbReference>
<comment type="similarity">
    <text evidence="1">Belongs to the AfsR/DnrI/RedD regulatory family.</text>
</comment>
<keyword evidence="2" id="KW-0805">Transcription regulation</keyword>
<dbReference type="SUPFAM" id="SSF46894">
    <property type="entry name" value="C-terminal effector domain of the bipartite response regulators"/>
    <property type="match status" value="1"/>
</dbReference>
<evidence type="ECO:0000256" key="3">
    <source>
        <dbReference type="ARBA" id="ARBA00023125"/>
    </source>
</evidence>
<dbReference type="SMART" id="SM00862">
    <property type="entry name" value="Trans_reg_C"/>
    <property type="match status" value="1"/>
</dbReference>
<dbReference type="InterPro" id="IPR005158">
    <property type="entry name" value="BTAD"/>
</dbReference>
<evidence type="ECO:0000313" key="9">
    <source>
        <dbReference type="Proteomes" id="UP000053244"/>
    </source>
</evidence>
<proteinExistence type="inferred from homology"/>
<dbReference type="Proteomes" id="UP000053244">
    <property type="component" value="Unassembled WGS sequence"/>
</dbReference>
<dbReference type="SUPFAM" id="SSF49899">
    <property type="entry name" value="Concanavalin A-like lectins/glucanases"/>
    <property type="match status" value="1"/>
</dbReference>
<evidence type="ECO:0000256" key="5">
    <source>
        <dbReference type="PROSITE-ProRule" id="PRU01091"/>
    </source>
</evidence>
<dbReference type="InterPro" id="IPR011990">
    <property type="entry name" value="TPR-like_helical_dom_sf"/>
</dbReference>
<dbReference type="PROSITE" id="PS51762">
    <property type="entry name" value="GH16_2"/>
    <property type="match status" value="1"/>
</dbReference>
<dbReference type="OrthoDB" id="8771597at2"/>
<evidence type="ECO:0000256" key="2">
    <source>
        <dbReference type="ARBA" id="ARBA00023015"/>
    </source>
</evidence>
<dbReference type="Pfam" id="PF03704">
    <property type="entry name" value="BTAD"/>
    <property type="match status" value="1"/>
</dbReference>
<dbReference type="GO" id="GO:0006355">
    <property type="term" value="P:regulation of DNA-templated transcription"/>
    <property type="evidence" value="ECO:0007669"/>
    <property type="project" value="InterPro"/>
</dbReference>
<dbReference type="InterPro" id="IPR051677">
    <property type="entry name" value="AfsR-DnrI-RedD_regulator"/>
</dbReference>
<gene>
    <name evidence="8" type="ORF">ADL15_50675</name>
</gene>
<dbReference type="PANTHER" id="PTHR35807:SF1">
    <property type="entry name" value="TRANSCRIPTIONAL REGULATOR REDD"/>
    <property type="match status" value="1"/>
</dbReference>
<organism evidence="8 9">
    <name type="scientific">Actinoplanes awajinensis subsp. mycoplanecinus</name>
    <dbReference type="NCBI Taxonomy" id="135947"/>
    <lineage>
        <taxon>Bacteria</taxon>
        <taxon>Bacillati</taxon>
        <taxon>Actinomycetota</taxon>
        <taxon>Actinomycetes</taxon>
        <taxon>Micromonosporales</taxon>
        <taxon>Micromonosporaceae</taxon>
        <taxon>Actinoplanes</taxon>
    </lineage>
</organism>